<keyword evidence="5 11" id="KW-0378">Hydrolase</keyword>
<feature type="site" description="Transition state stabilizer" evidence="10">
    <location>
        <position position="398"/>
    </location>
</feature>
<dbReference type="InterPro" id="IPR001930">
    <property type="entry name" value="Peptidase_M1"/>
</dbReference>
<dbReference type="SUPFAM" id="SSF55486">
    <property type="entry name" value="Metalloproteases ('zincins'), catalytic domain"/>
    <property type="match status" value="1"/>
</dbReference>
<dbReference type="OMA" id="KWFIFNI"/>
<dbReference type="EC" id="3.4.11.-" evidence="11"/>
<evidence type="ECO:0000256" key="11">
    <source>
        <dbReference type="RuleBase" id="RU364040"/>
    </source>
</evidence>
<feature type="domain" description="ERAP1-like C-terminal" evidence="13">
    <location>
        <begin position="536"/>
        <end position="860"/>
    </location>
</feature>
<evidence type="ECO:0000256" key="5">
    <source>
        <dbReference type="ARBA" id="ARBA00022801"/>
    </source>
</evidence>
<dbReference type="PANTHER" id="PTHR11533">
    <property type="entry name" value="PROTEASE M1 ZINC METALLOPROTEASE"/>
    <property type="match status" value="1"/>
</dbReference>
<keyword evidence="7 11" id="KW-0482">Metalloprotease</keyword>
<evidence type="ECO:0000313" key="15">
    <source>
        <dbReference type="EMBL" id="EER11433.1"/>
    </source>
</evidence>
<dbReference type="RefSeq" id="XP_002779638.1">
    <property type="nucleotide sequence ID" value="XM_002779592.1"/>
</dbReference>
<feature type="domain" description="Aminopeptidase N-like N-terminal" evidence="14">
    <location>
        <begin position="17"/>
        <end position="204"/>
    </location>
</feature>
<dbReference type="PRINTS" id="PR00756">
    <property type="entry name" value="ALADIPTASE"/>
</dbReference>
<dbReference type="GO" id="GO:0042277">
    <property type="term" value="F:peptide binding"/>
    <property type="evidence" value="ECO:0007669"/>
    <property type="project" value="TreeGrafter"/>
</dbReference>
<dbReference type="Proteomes" id="UP000007800">
    <property type="component" value="Unassembled WGS sequence"/>
</dbReference>
<keyword evidence="6 9" id="KW-0862">Zinc</keyword>
<evidence type="ECO:0000256" key="6">
    <source>
        <dbReference type="ARBA" id="ARBA00022833"/>
    </source>
</evidence>
<dbReference type="InterPro" id="IPR024571">
    <property type="entry name" value="ERAP1-like_C_dom"/>
</dbReference>
<accession>C5KVP8</accession>
<reference evidence="15 16" key="1">
    <citation type="submission" date="2008-07" db="EMBL/GenBank/DDBJ databases">
        <authorList>
            <person name="El-Sayed N."/>
            <person name="Caler E."/>
            <person name="Inman J."/>
            <person name="Amedeo P."/>
            <person name="Hass B."/>
            <person name="Wortman J."/>
        </authorList>
    </citation>
    <scope>NUCLEOTIDE SEQUENCE [LARGE SCALE GENOMIC DNA]</scope>
    <source>
        <strain evidence="16">ATCC 50983 / TXsc</strain>
    </source>
</reference>
<dbReference type="Pfam" id="PF11838">
    <property type="entry name" value="ERAP1_C"/>
    <property type="match status" value="1"/>
</dbReference>
<dbReference type="Pfam" id="PF01433">
    <property type="entry name" value="Peptidase_M1"/>
    <property type="match status" value="1"/>
</dbReference>
<feature type="binding site" evidence="9">
    <location>
        <position position="311"/>
    </location>
    <ligand>
        <name>Zn(2+)</name>
        <dbReference type="ChEBI" id="CHEBI:29105"/>
        <note>catalytic</note>
    </ligand>
</feature>
<dbReference type="OrthoDB" id="10031169at2759"/>
<dbReference type="InterPro" id="IPR045357">
    <property type="entry name" value="Aminopeptidase_N-like_N"/>
</dbReference>
<evidence type="ECO:0000256" key="9">
    <source>
        <dbReference type="PIRSR" id="PIRSR634016-3"/>
    </source>
</evidence>
<organism evidence="16">
    <name type="scientific">Perkinsus marinus (strain ATCC 50983 / TXsc)</name>
    <dbReference type="NCBI Taxonomy" id="423536"/>
    <lineage>
        <taxon>Eukaryota</taxon>
        <taxon>Sar</taxon>
        <taxon>Alveolata</taxon>
        <taxon>Perkinsozoa</taxon>
        <taxon>Perkinsea</taxon>
        <taxon>Perkinsida</taxon>
        <taxon>Perkinsidae</taxon>
        <taxon>Perkinsus</taxon>
    </lineage>
</organism>
<gene>
    <name evidence="15" type="ORF">Pmar_PMAR011098</name>
</gene>
<dbReference type="InterPro" id="IPR027268">
    <property type="entry name" value="Peptidase_M4/M1_CTD_sf"/>
</dbReference>
<dbReference type="InterPro" id="IPR050344">
    <property type="entry name" value="Peptidase_M1_aminopeptidases"/>
</dbReference>
<comment type="cofactor">
    <cofactor evidence="9 11">
        <name>Zn(2+)</name>
        <dbReference type="ChEBI" id="CHEBI:29105"/>
    </cofactor>
    <text evidence="9 11">Binds 1 zinc ion per subunit.</text>
</comment>
<evidence type="ECO:0000313" key="16">
    <source>
        <dbReference type="Proteomes" id="UP000007800"/>
    </source>
</evidence>
<dbReference type="Gene3D" id="2.60.40.1730">
    <property type="entry name" value="tricorn interacting facor f3 domain"/>
    <property type="match status" value="1"/>
</dbReference>
<dbReference type="CDD" id="cd09601">
    <property type="entry name" value="M1_APN-Q_like"/>
    <property type="match status" value="1"/>
</dbReference>
<evidence type="ECO:0000256" key="1">
    <source>
        <dbReference type="ARBA" id="ARBA00010136"/>
    </source>
</evidence>
<dbReference type="FunFam" id="2.60.40.1730:FF:000002">
    <property type="entry name" value="Aminopeptidase"/>
    <property type="match status" value="1"/>
</dbReference>
<keyword evidence="3 11" id="KW-0645">Protease</keyword>
<evidence type="ECO:0000256" key="7">
    <source>
        <dbReference type="ARBA" id="ARBA00023049"/>
    </source>
</evidence>
<evidence type="ECO:0000259" key="14">
    <source>
        <dbReference type="Pfam" id="PF17900"/>
    </source>
</evidence>
<comment type="similarity">
    <text evidence="1 11">Belongs to the peptidase M1 family.</text>
</comment>
<dbReference type="Pfam" id="PF17900">
    <property type="entry name" value="Peptidase_M1_N"/>
    <property type="match status" value="1"/>
</dbReference>
<dbReference type="SUPFAM" id="SSF63737">
    <property type="entry name" value="Leukotriene A4 hydrolase N-terminal domain"/>
    <property type="match status" value="1"/>
</dbReference>
<dbReference type="InParanoid" id="C5KVP8"/>
<protein>
    <recommendedName>
        <fullName evidence="11">Aminopeptidase</fullName>
        <ecNumber evidence="11">3.4.11.-</ecNumber>
    </recommendedName>
</protein>
<dbReference type="InterPro" id="IPR042097">
    <property type="entry name" value="Aminopeptidase_N-like_N_sf"/>
</dbReference>
<dbReference type="GeneID" id="9046774"/>
<feature type="binding site" evidence="9">
    <location>
        <position position="334"/>
    </location>
    <ligand>
        <name>Zn(2+)</name>
        <dbReference type="ChEBI" id="CHEBI:29105"/>
        <note>catalytic</note>
    </ligand>
</feature>
<evidence type="ECO:0000256" key="2">
    <source>
        <dbReference type="ARBA" id="ARBA00022438"/>
    </source>
</evidence>
<feature type="binding site" evidence="9">
    <location>
        <position position="315"/>
    </location>
    <ligand>
        <name>Zn(2+)</name>
        <dbReference type="ChEBI" id="CHEBI:29105"/>
        <note>catalytic</note>
    </ligand>
</feature>
<name>C5KVP8_PERM5</name>
<dbReference type="PANTHER" id="PTHR11533:SF174">
    <property type="entry name" value="PUROMYCIN-SENSITIVE AMINOPEPTIDASE-RELATED"/>
    <property type="match status" value="1"/>
</dbReference>
<dbReference type="MEROPS" id="M01.A25"/>
<sequence length="887" mass="100068">MVPVEREVLPTNFQVIQYDVHLKPSFETSRFEGEVNVHLEVLESTSSIVLNAQELLIDPEVTFKYDNEVLMAKQVIVDVNRTEVEFKFPKELRKGAGVLTVKFVGTNNDKMCGFYRSKYTDLDGESHYMLTTHFEAWYARRAFPCVDEPARRAIFKITITTEADKQVVSNMPVASREVFKGGKDNKTVYQSVEFMPTLKMSTYLIAFCVGDFECVQKMTKNGTLVRVLCTPGKKCLSNFALDVGVRALEWYEEFFATNYPLPKLDMIAIPDFAMGAMENWGLVTFREVDLLCDAEKASFASKERVATVVAHELSHMWFGDLVTLSWWDQLWLKEGFARFMQHLCTDQGLFPKWRIWNYYMTTCYEKCLQMDSLRSSHPIEVEIHRAHDVEQVFDAISYDKGSQVLRMLYAILGADTFRKGCQLYTKKYQYGSTVTAQLWEAFEEASGQKLKEMMASWTEQMGYPVIEVGPIVGGHKCHVKQSYFLGDGSVQDGDSEKQWIVPIFVGSDKTPEGDNGDLTIMNEREIEIPVDATAKWILFKFGALAPYRVQYKSTDMWEAILRGIQAGELSVKDRIAVIDDIWAMVKAGRAKPEEAVKTLKVFAKEDDADVWQALRGVIGGMSTLCKGLGQLQGLNRLVAAMVAPGLSRVGWFATGGEDIKTRQLRCNLVALASVHCRDNKEYVGKAQEMMEDFFTDNAGLADDVRQSVFRLALGGSDAEVSEKLWYKLLKVAEDPHTRQGVRVDAFATLGYVTQPSLKQRTLDWSLSSSVKPQDFFQPMLGVRASSEESAKLCWTWLEANFPAVFARVSTSRPNLLTNVFNCCAGGSYSEDMAQRVEIIADKYDLKIVARALSQLCESIRSTARLVDSAKSSVVASADFWSALVEFE</sequence>
<dbReference type="Gene3D" id="1.25.50.20">
    <property type="match status" value="1"/>
</dbReference>
<dbReference type="EMBL" id="GG676694">
    <property type="protein sequence ID" value="EER11433.1"/>
    <property type="molecule type" value="Genomic_DNA"/>
</dbReference>
<evidence type="ECO:0000256" key="4">
    <source>
        <dbReference type="ARBA" id="ARBA00022723"/>
    </source>
</evidence>
<evidence type="ECO:0000256" key="3">
    <source>
        <dbReference type="ARBA" id="ARBA00022670"/>
    </source>
</evidence>
<keyword evidence="16" id="KW-1185">Reference proteome</keyword>
<dbReference type="InterPro" id="IPR014782">
    <property type="entry name" value="Peptidase_M1_dom"/>
</dbReference>
<proteinExistence type="inferred from homology"/>
<evidence type="ECO:0000259" key="13">
    <source>
        <dbReference type="Pfam" id="PF11838"/>
    </source>
</evidence>
<dbReference type="GO" id="GO:0005615">
    <property type="term" value="C:extracellular space"/>
    <property type="evidence" value="ECO:0007669"/>
    <property type="project" value="TreeGrafter"/>
</dbReference>
<evidence type="ECO:0000256" key="10">
    <source>
        <dbReference type="PIRSR" id="PIRSR634016-4"/>
    </source>
</evidence>
<dbReference type="Gene3D" id="2.60.40.1910">
    <property type="match status" value="1"/>
</dbReference>
<dbReference type="AlphaFoldDB" id="C5KVP8"/>
<dbReference type="GO" id="GO:0008270">
    <property type="term" value="F:zinc ion binding"/>
    <property type="evidence" value="ECO:0007669"/>
    <property type="project" value="UniProtKB-UniRule"/>
</dbReference>
<evidence type="ECO:0000256" key="8">
    <source>
        <dbReference type="PIRSR" id="PIRSR634016-1"/>
    </source>
</evidence>
<dbReference type="InterPro" id="IPR034016">
    <property type="entry name" value="M1_APN-typ"/>
</dbReference>
<dbReference type="GO" id="GO:0006508">
    <property type="term" value="P:proteolysis"/>
    <property type="evidence" value="ECO:0007669"/>
    <property type="project" value="UniProtKB-KW"/>
</dbReference>
<dbReference type="Gene3D" id="1.10.390.10">
    <property type="entry name" value="Neutral Protease Domain 2"/>
    <property type="match status" value="1"/>
</dbReference>
<keyword evidence="2 11" id="KW-0031">Aminopeptidase</keyword>
<dbReference type="GO" id="GO:0005737">
    <property type="term" value="C:cytoplasm"/>
    <property type="evidence" value="ECO:0007669"/>
    <property type="project" value="TreeGrafter"/>
</dbReference>
<dbReference type="GO" id="GO:0070006">
    <property type="term" value="F:metalloaminopeptidase activity"/>
    <property type="evidence" value="ECO:0007669"/>
    <property type="project" value="TreeGrafter"/>
</dbReference>
<keyword evidence="4 9" id="KW-0479">Metal-binding</keyword>
<dbReference type="FunFam" id="1.10.390.10:FF:000001">
    <property type="entry name" value="Aminopeptidase"/>
    <property type="match status" value="1"/>
</dbReference>
<dbReference type="GO" id="GO:0043171">
    <property type="term" value="P:peptide catabolic process"/>
    <property type="evidence" value="ECO:0007669"/>
    <property type="project" value="TreeGrafter"/>
</dbReference>
<evidence type="ECO:0000259" key="12">
    <source>
        <dbReference type="Pfam" id="PF01433"/>
    </source>
</evidence>
<dbReference type="GO" id="GO:0016020">
    <property type="term" value="C:membrane"/>
    <property type="evidence" value="ECO:0007669"/>
    <property type="project" value="TreeGrafter"/>
</dbReference>
<feature type="domain" description="Peptidase M1 membrane alanine aminopeptidase" evidence="12">
    <location>
        <begin position="239"/>
        <end position="457"/>
    </location>
</feature>
<feature type="active site" description="Proton acceptor" evidence="8">
    <location>
        <position position="312"/>
    </location>
</feature>